<feature type="domain" description="Thiolase N-terminal" evidence="13">
    <location>
        <begin position="5"/>
        <end position="267"/>
    </location>
</feature>
<evidence type="ECO:0000256" key="4">
    <source>
        <dbReference type="ARBA" id="ARBA00010982"/>
    </source>
</evidence>
<dbReference type="FunFam" id="3.40.47.10:FF:000010">
    <property type="entry name" value="Acetyl-CoA acetyltransferase (Thiolase)"/>
    <property type="match status" value="1"/>
</dbReference>
<dbReference type="InterPro" id="IPR020616">
    <property type="entry name" value="Thiolase_N"/>
</dbReference>
<comment type="function">
    <text evidence="1">Catalyzes thiolytic cleavage of beta-ketoadipyl-CoA to succinyl-CoA and acetyl-CoA.</text>
</comment>
<organism evidence="15 16">
    <name type="scientific">Acinetobacter pseudolwoffii</name>
    <dbReference type="NCBI Taxonomy" id="2053287"/>
    <lineage>
        <taxon>Bacteria</taxon>
        <taxon>Pseudomonadati</taxon>
        <taxon>Pseudomonadota</taxon>
        <taxon>Gammaproteobacteria</taxon>
        <taxon>Moraxellales</taxon>
        <taxon>Moraxellaceae</taxon>
        <taxon>Acinetobacter</taxon>
    </lineage>
</organism>
<sequence>MLNAYIYDGLRSPIGRHAGSLASVRPDDLAATVIKNLLEKTGIPAKDVEDVIFGSTNQAGEDSRNVARFAALLAGMPVTVPGQTVNRLCASGLGAVIDSARAITAGEGELYIAGGVESMTRAPFVMGKAESAYSRDAKIYDTTIGTRFPNRKFTDQFGAHSMPETGDNVAEEFGISREQADTFAAASQAKYQVAKESGFFEGEITPIEVSQGRKLPPKQITEDEHPRASSTFEALSKLKPLFEGGVVTAGNASGINDGAAALIIGSEKVQEQYGLKPLARILSSAAAGIEPRIMGAGPIEAIKKAVQRAGLTLDDMDIIEINEAFASQVLSCLKGLDVALDDPRVNPNGGAIAIGHPLGCSGARLALTVARHLQRTGKKYAVISLCIGLGQGLAMVIENPEAASQL</sequence>
<dbReference type="GO" id="GO:0006635">
    <property type="term" value="P:fatty acid beta-oxidation"/>
    <property type="evidence" value="ECO:0007669"/>
    <property type="project" value="TreeGrafter"/>
</dbReference>
<dbReference type="EC" id="2.3.1.16" evidence="9"/>
<dbReference type="GO" id="GO:0010124">
    <property type="term" value="P:phenylacetate catabolic process"/>
    <property type="evidence" value="ECO:0007669"/>
    <property type="project" value="TreeGrafter"/>
</dbReference>
<evidence type="ECO:0000259" key="14">
    <source>
        <dbReference type="Pfam" id="PF02803"/>
    </source>
</evidence>
<protein>
    <recommendedName>
        <fullName evidence="6">Beta-ketoadipyl-CoA thiolase</fullName>
        <ecNumber evidence="9">2.3.1.16</ecNumber>
        <ecNumber evidence="5">2.3.1.174</ecNumber>
    </recommendedName>
    <alternativeName>
        <fullName evidence="10">3-oxoadipyl-CoA thiolase</fullName>
    </alternativeName>
</protein>
<dbReference type="EC" id="2.3.1.174" evidence="5"/>
<comment type="pathway">
    <text evidence="3">Lipid metabolism.</text>
</comment>
<dbReference type="Gene3D" id="3.40.47.10">
    <property type="match status" value="1"/>
</dbReference>
<dbReference type="InterPro" id="IPR016039">
    <property type="entry name" value="Thiolase-like"/>
</dbReference>
<dbReference type="PIRSF" id="PIRSF000429">
    <property type="entry name" value="Ac-CoA_Ac_transf"/>
    <property type="match status" value="1"/>
</dbReference>
<dbReference type="Pfam" id="PF00108">
    <property type="entry name" value="Thiolase_N"/>
    <property type="match status" value="1"/>
</dbReference>
<dbReference type="InterPro" id="IPR050215">
    <property type="entry name" value="Thiolase-like_sf_Thiolase"/>
</dbReference>
<proteinExistence type="inferred from homology"/>
<evidence type="ECO:0000256" key="5">
    <source>
        <dbReference type="ARBA" id="ARBA00012233"/>
    </source>
</evidence>
<dbReference type="InterPro" id="IPR020613">
    <property type="entry name" value="Thiolase_CS"/>
</dbReference>
<evidence type="ECO:0000256" key="11">
    <source>
        <dbReference type="PIRSR" id="PIRSR000429-1"/>
    </source>
</evidence>
<dbReference type="AlphaFoldDB" id="A0A2H9URG5"/>
<evidence type="ECO:0000256" key="8">
    <source>
        <dbReference type="ARBA" id="ARBA00023315"/>
    </source>
</evidence>
<dbReference type="PROSITE" id="PS00099">
    <property type="entry name" value="THIOLASE_3"/>
    <property type="match status" value="1"/>
</dbReference>
<feature type="active site" description="Proton acceptor" evidence="11">
    <location>
        <position position="356"/>
    </location>
</feature>
<dbReference type="InterPro" id="IPR002155">
    <property type="entry name" value="Thiolase"/>
</dbReference>
<dbReference type="Pfam" id="PF02803">
    <property type="entry name" value="Thiolase_C"/>
    <property type="match status" value="1"/>
</dbReference>
<dbReference type="GO" id="GO:0005737">
    <property type="term" value="C:cytoplasm"/>
    <property type="evidence" value="ECO:0007669"/>
    <property type="project" value="UniProtKB-ARBA"/>
</dbReference>
<evidence type="ECO:0000256" key="6">
    <source>
        <dbReference type="ARBA" id="ARBA00016181"/>
    </source>
</evidence>
<comment type="pathway">
    <text evidence="2">Aromatic compound metabolism; beta-ketoadipate pathway; acetyl-CoA and succinyl-CoA from 3-oxoadipate: step 2/2.</text>
</comment>
<dbReference type="NCBIfam" id="NF006001">
    <property type="entry name" value="PRK08131.1"/>
    <property type="match status" value="1"/>
</dbReference>
<dbReference type="InterPro" id="IPR020610">
    <property type="entry name" value="Thiolase_AS"/>
</dbReference>
<reference evidence="15 16" key="2">
    <citation type="submission" date="2017-12" db="EMBL/GenBank/DDBJ databases">
        <title>Revising the taxonomy of the Acinetobacter lwoffii group: the description of Acinetobacter pseudolwoffii sp. nov. and emended description of Acinetobacter lwoffii.</title>
        <authorList>
            <person name="Nemec A."/>
        </authorList>
    </citation>
    <scope>NUCLEOTIDE SEQUENCE [LARGE SCALE GENOMIC DNA]</scope>
    <source>
        <strain evidence="15 16">ANC 5347</strain>
    </source>
</reference>
<dbReference type="PANTHER" id="PTHR43853:SF2">
    <property type="entry name" value="3-OXOADIPYL-COA_3-OXO-5,6-DEHYDROSUBERYL-COA THIOLASE"/>
    <property type="match status" value="1"/>
</dbReference>
<accession>A0A2H9URG5</accession>
<evidence type="ECO:0000313" key="15">
    <source>
        <dbReference type="EMBL" id="PJI34284.1"/>
    </source>
</evidence>
<keyword evidence="7 12" id="KW-0808">Transferase</keyword>
<evidence type="ECO:0000256" key="3">
    <source>
        <dbReference type="ARBA" id="ARBA00005189"/>
    </source>
</evidence>
<dbReference type="PROSITE" id="PS00737">
    <property type="entry name" value="THIOLASE_2"/>
    <property type="match status" value="1"/>
</dbReference>
<feature type="active site" description="Acyl-thioester intermediate" evidence="11">
    <location>
        <position position="89"/>
    </location>
</feature>
<evidence type="ECO:0000256" key="7">
    <source>
        <dbReference type="ARBA" id="ARBA00022679"/>
    </source>
</evidence>
<name>A0A2H9URG5_9GAMM</name>
<dbReference type="CDD" id="cd00751">
    <property type="entry name" value="thiolase"/>
    <property type="match status" value="1"/>
</dbReference>
<dbReference type="InterPro" id="IPR020615">
    <property type="entry name" value="Thiolase_acyl_enz_int_AS"/>
</dbReference>
<evidence type="ECO:0000256" key="12">
    <source>
        <dbReference type="RuleBase" id="RU003557"/>
    </source>
</evidence>
<feature type="domain" description="Thiolase C-terminal" evidence="14">
    <location>
        <begin position="275"/>
        <end position="398"/>
    </location>
</feature>
<evidence type="ECO:0000256" key="9">
    <source>
        <dbReference type="ARBA" id="ARBA00024073"/>
    </source>
</evidence>
<gene>
    <name evidence="15" type="ORF">CU320_02830</name>
</gene>
<evidence type="ECO:0000256" key="1">
    <source>
        <dbReference type="ARBA" id="ARBA00003720"/>
    </source>
</evidence>
<dbReference type="PANTHER" id="PTHR43853">
    <property type="entry name" value="3-KETOACYL-COA THIOLASE, PEROXISOMAL"/>
    <property type="match status" value="1"/>
</dbReference>
<dbReference type="PROSITE" id="PS00098">
    <property type="entry name" value="THIOLASE_1"/>
    <property type="match status" value="1"/>
</dbReference>
<evidence type="ECO:0000313" key="16">
    <source>
        <dbReference type="Proteomes" id="UP000242351"/>
    </source>
</evidence>
<dbReference type="EMBL" id="PGOZ01000001">
    <property type="protein sequence ID" value="PJI34284.1"/>
    <property type="molecule type" value="Genomic_DNA"/>
</dbReference>
<evidence type="ECO:0000256" key="2">
    <source>
        <dbReference type="ARBA" id="ARBA00005071"/>
    </source>
</evidence>
<reference evidence="15 16" key="1">
    <citation type="submission" date="2017-11" db="EMBL/GenBank/DDBJ databases">
        <authorList>
            <person name="Han C.G."/>
        </authorList>
    </citation>
    <scope>NUCLEOTIDE SEQUENCE [LARGE SCALE GENOMIC DNA]</scope>
    <source>
        <strain evidence="15 16">ANC 5347</strain>
    </source>
</reference>
<dbReference type="NCBIfam" id="TIGR01930">
    <property type="entry name" value="AcCoA-C-Actrans"/>
    <property type="match status" value="1"/>
</dbReference>
<feature type="active site" description="Proton acceptor" evidence="11">
    <location>
        <position position="386"/>
    </location>
</feature>
<dbReference type="RefSeq" id="WP_100357184.1">
    <property type="nucleotide sequence ID" value="NZ_PGOZ01000001.1"/>
</dbReference>
<evidence type="ECO:0000259" key="13">
    <source>
        <dbReference type="Pfam" id="PF00108"/>
    </source>
</evidence>
<dbReference type="Proteomes" id="UP000242351">
    <property type="component" value="Unassembled WGS sequence"/>
</dbReference>
<dbReference type="SUPFAM" id="SSF53901">
    <property type="entry name" value="Thiolase-like"/>
    <property type="match status" value="2"/>
</dbReference>
<evidence type="ECO:0000256" key="10">
    <source>
        <dbReference type="ARBA" id="ARBA00041222"/>
    </source>
</evidence>
<dbReference type="InterPro" id="IPR020617">
    <property type="entry name" value="Thiolase_C"/>
</dbReference>
<comment type="caution">
    <text evidence="15">The sequence shown here is derived from an EMBL/GenBank/DDBJ whole genome shotgun (WGS) entry which is preliminary data.</text>
</comment>
<keyword evidence="8 12" id="KW-0012">Acyltransferase</keyword>
<dbReference type="GO" id="GO:0033812">
    <property type="term" value="F:3-oxoadipyl-CoA thiolase activity"/>
    <property type="evidence" value="ECO:0007669"/>
    <property type="project" value="UniProtKB-EC"/>
</dbReference>
<comment type="similarity">
    <text evidence="4 12">Belongs to the thiolase-like superfamily. Thiolase family.</text>
</comment>